<dbReference type="AlphaFoldDB" id="A0A557RY38"/>
<evidence type="ECO:0000313" key="3">
    <source>
        <dbReference type="Proteomes" id="UP000318349"/>
    </source>
</evidence>
<evidence type="ECO:0000313" key="2">
    <source>
        <dbReference type="EMBL" id="TVO70087.1"/>
    </source>
</evidence>
<sequence length="199" mass="20496">TLSATIGETASWFSHAGGIKTIAAAGRHTIQAHTAAMAVHADKAVSITSSNNEIRILARGQIVLKAGQSSVTLSGGDITFACPGKFSVKGGGNAFQGPGRGGASIKDLPEGLASDLPNWLDLELRGWEGASIKNAPYTVTFADGSTRRGALDAVGYAHLESVPTGGSHRVDYENPPTSLDPPPYTLNDLDAAIRAFIGA</sequence>
<proteinExistence type="predicted"/>
<accession>A0A557RY38</accession>
<dbReference type="Pfam" id="PF10106">
    <property type="entry name" value="DUF2345"/>
    <property type="match status" value="1"/>
</dbReference>
<protein>
    <submittedName>
        <fullName evidence="2">DUF2345 domain-containing protein</fullName>
    </submittedName>
</protein>
<comment type="caution">
    <text evidence="2">The sequence shown here is derived from an EMBL/GenBank/DDBJ whole genome shotgun (WGS) entry which is preliminary data.</text>
</comment>
<evidence type="ECO:0000259" key="1">
    <source>
        <dbReference type="Pfam" id="PF10106"/>
    </source>
</evidence>
<gene>
    <name evidence="2" type="ORF">FHP89_20825</name>
</gene>
<organism evidence="2 3">
    <name type="scientific">Denitromonas halophila</name>
    <dbReference type="NCBI Taxonomy" id="1629404"/>
    <lineage>
        <taxon>Bacteria</taxon>
        <taxon>Pseudomonadati</taxon>
        <taxon>Pseudomonadota</taxon>
        <taxon>Betaproteobacteria</taxon>
        <taxon>Rhodocyclales</taxon>
        <taxon>Zoogloeaceae</taxon>
        <taxon>Denitromonas</taxon>
    </lineage>
</organism>
<name>A0A557RY38_9RHOO</name>
<dbReference type="Proteomes" id="UP000318349">
    <property type="component" value="Unassembled WGS sequence"/>
</dbReference>
<feature type="non-terminal residue" evidence="2">
    <location>
        <position position="1"/>
    </location>
</feature>
<feature type="domain" description="DUF2345" evidence="1">
    <location>
        <begin position="2"/>
        <end position="98"/>
    </location>
</feature>
<dbReference type="EMBL" id="VMNI01000037">
    <property type="protein sequence ID" value="TVO70087.1"/>
    <property type="molecule type" value="Genomic_DNA"/>
</dbReference>
<reference evidence="2 3" key="1">
    <citation type="submission" date="2019-07" db="EMBL/GenBank/DDBJ databases">
        <title>The pathways for chlorine oxyanion respiration interact through the shared metabolite chlorate.</title>
        <authorList>
            <person name="Barnum T.P."/>
            <person name="Cheng Y."/>
            <person name="Hill K.A."/>
            <person name="Lucas L.N."/>
            <person name="Carlson H.K."/>
            <person name="Coates J.D."/>
        </authorList>
    </citation>
    <scope>NUCLEOTIDE SEQUENCE [LARGE SCALE GENOMIC DNA]</scope>
    <source>
        <strain evidence="2 3">SFB-1</strain>
    </source>
</reference>
<dbReference type="InterPro" id="IPR018769">
    <property type="entry name" value="VgrG2_DUF2345"/>
</dbReference>